<proteinExistence type="predicted"/>
<sequence length="68" mass="7957">MGKETKRNIKLDLIKQVAKLKMDIWQNNIYPDILNTDMECVVNDLLGIVENCFTILNSRIDEVENKYV</sequence>
<comment type="caution">
    <text evidence="1">The sequence shown here is derived from an EMBL/GenBank/DDBJ whole genome shotgun (WGS) entry which is preliminary data.</text>
</comment>
<dbReference type="AlphaFoldDB" id="X1BCC5"/>
<feature type="non-terminal residue" evidence="1">
    <location>
        <position position="68"/>
    </location>
</feature>
<name>X1BCC5_9ZZZZ</name>
<reference evidence="1" key="1">
    <citation type="journal article" date="2014" name="Front. Microbiol.">
        <title>High frequency of phylogenetically diverse reductive dehalogenase-homologous genes in deep subseafloor sedimentary metagenomes.</title>
        <authorList>
            <person name="Kawai M."/>
            <person name="Futagami T."/>
            <person name="Toyoda A."/>
            <person name="Takaki Y."/>
            <person name="Nishi S."/>
            <person name="Hori S."/>
            <person name="Arai W."/>
            <person name="Tsubouchi T."/>
            <person name="Morono Y."/>
            <person name="Uchiyama I."/>
            <person name="Ito T."/>
            <person name="Fujiyama A."/>
            <person name="Inagaki F."/>
            <person name="Takami H."/>
        </authorList>
    </citation>
    <scope>NUCLEOTIDE SEQUENCE</scope>
    <source>
        <strain evidence="1">Expedition CK06-06</strain>
    </source>
</reference>
<dbReference type="EMBL" id="BART01028739">
    <property type="protein sequence ID" value="GAG92680.1"/>
    <property type="molecule type" value="Genomic_DNA"/>
</dbReference>
<accession>X1BCC5</accession>
<evidence type="ECO:0000313" key="1">
    <source>
        <dbReference type="EMBL" id="GAG92680.1"/>
    </source>
</evidence>
<protein>
    <submittedName>
        <fullName evidence="1">Uncharacterized protein</fullName>
    </submittedName>
</protein>
<organism evidence="1">
    <name type="scientific">marine sediment metagenome</name>
    <dbReference type="NCBI Taxonomy" id="412755"/>
    <lineage>
        <taxon>unclassified sequences</taxon>
        <taxon>metagenomes</taxon>
        <taxon>ecological metagenomes</taxon>
    </lineage>
</organism>
<gene>
    <name evidence="1" type="ORF">S01H4_50588</name>
</gene>